<evidence type="ECO:0000313" key="1">
    <source>
        <dbReference type="EMBL" id="SKA85004.1"/>
    </source>
</evidence>
<evidence type="ECO:0000313" key="2">
    <source>
        <dbReference type="Proteomes" id="UP000190774"/>
    </source>
</evidence>
<sequence length="310" mass="31810">MSNSSSCGCPSGTPFNPPTPGSLVVVPYGSQVVQTPQAYPCGREAVQSTGSVAGGEATSSSNAASAFAYPMVKSDFNMVGIDASGSFLSQNALLWAIVGASVWIAPLGYVTITGVSGEVVSFKNVNVPGGTLIRAGSNLLISPPSINSGSVGEVNALNVINGSLNGDPGTLRGQEGQMLKVVSGRWQASAGKVYAPLTTPVNVFSETFGSGAMTATRTLTLPNLPNPLPPLLAVAMTIQLYGNSYDHTTLAWGFEVKKGGIVLASLHSFQSVAHPIVTLDGTVSPLCQLNFEKGGTSQASASIHVHGYFF</sequence>
<dbReference type="AlphaFoldDB" id="A0A1T4X5V9"/>
<dbReference type="Proteomes" id="UP000190774">
    <property type="component" value="Unassembled WGS sequence"/>
</dbReference>
<reference evidence="2" key="1">
    <citation type="submission" date="2017-02" db="EMBL/GenBank/DDBJ databases">
        <authorList>
            <person name="Varghese N."/>
            <person name="Submissions S."/>
        </authorList>
    </citation>
    <scope>NUCLEOTIDE SEQUENCE [LARGE SCALE GENOMIC DNA]</scope>
    <source>
        <strain evidence="2">ATCC 700200</strain>
    </source>
</reference>
<protein>
    <submittedName>
        <fullName evidence="1">Uncharacterized protein</fullName>
    </submittedName>
</protein>
<dbReference type="STRING" id="48467.SAMN02745166_01085"/>
<gene>
    <name evidence="1" type="ORF">SAMN02745166_01085</name>
</gene>
<name>A0A1T4X5V9_9BACT</name>
<dbReference type="EMBL" id="FUYE01000003">
    <property type="protein sequence ID" value="SKA85004.1"/>
    <property type="molecule type" value="Genomic_DNA"/>
</dbReference>
<proteinExistence type="predicted"/>
<organism evidence="1 2">
    <name type="scientific">Prosthecobacter debontii</name>
    <dbReference type="NCBI Taxonomy" id="48467"/>
    <lineage>
        <taxon>Bacteria</taxon>
        <taxon>Pseudomonadati</taxon>
        <taxon>Verrucomicrobiota</taxon>
        <taxon>Verrucomicrobiia</taxon>
        <taxon>Verrucomicrobiales</taxon>
        <taxon>Verrucomicrobiaceae</taxon>
        <taxon>Prosthecobacter</taxon>
    </lineage>
</organism>
<accession>A0A1T4X5V9</accession>
<keyword evidence="2" id="KW-1185">Reference proteome</keyword>